<evidence type="ECO:0000259" key="2">
    <source>
        <dbReference type="Pfam" id="PF09084"/>
    </source>
</evidence>
<evidence type="ECO:0000313" key="4">
    <source>
        <dbReference type="Proteomes" id="UP001055167"/>
    </source>
</evidence>
<dbReference type="PROSITE" id="PS51318">
    <property type="entry name" value="TAT"/>
    <property type="match status" value="1"/>
</dbReference>
<evidence type="ECO:0000313" key="3">
    <source>
        <dbReference type="EMBL" id="GJD49465.1"/>
    </source>
</evidence>
<dbReference type="Pfam" id="PF09084">
    <property type="entry name" value="NMT1"/>
    <property type="match status" value="1"/>
</dbReference>
<dbReference type="PANTHER" id="PTHR30024">
    <property type="entry name" value="ALIPHATIC SULFONATES-BINDING PROTEIN-RELATED"/>
    <property type="match status" value="1"/>
</dbReference>
<dbReference type="RefSeq" id="WP_128561475.1">
    <property type="nucleotide sequence ID" value="NZ_BPQH01000006.1"/>
</dbReference>
<dbReference type="InterPro" id="IPR006311">
    <property type="entry name" value="TAT_signal"/>
</dbReference>
<gene>
    <name evidence="3" type="ORF">OPKNFCMD_2195</name>
</gene>
<dbReference type="EMBL" id="BPQH01000006">
    <property type="protein sequence ID" value="GJD49465.1"/>
    <property type="molecule type" value="Genomic_DNA"/>
</dbReference>
<reference evidence="3" key="2">
    <citation type="submission" date="2021-08" db="EMBL/GenBank/DDBJ databases">
        <authorList>
            <person name="Tani A."/>
            <person name="Ola A."/>
            <person name="Ogura Y."/>
            <person name="Katsura K."/>
            <person name="Hayashi T."/>
        </authorList>
    </citation>
    <scope>NUCLEOTIDE SEQUENCE</scope>
    <source>
        <strain evidence="3">KCTC 52305</strain>
    </source>
</reference>
<keyword evidence="1" id="KW-0732">Signal</keyword>
<reference evidence="3" key="1">
    <citation type="journal article" date="2021" name="Front. Microbiol.">
        <title>Comprehensive Comparative Genomics and Phenotyping of Methylobacterium Species.</title>
        <authorList>
            <person name="Alessa O."/>
            <person name="Ogura Y."/>
            <person name="Fujitani Y."/>
            <person name="Takami H."/>
            <person name="Hayashi T."/>
            <person name="Sahin N."/>
            <person name="Tani A."/>
        </authorList>
    </citation>
    <scope>NUCLEOTIDE SEQUENCE</scope>
    <source>
        <strain evidence="3">KCTC 52305</strain>
    </source>
</reference>
<feature type="signal peptide" evidence="1">
    <location>
        <begin position="1"/>
        <end position="31"/>
    </location>
</feature>
<dbReference type="Proteomes" id="UP001055167">
    <property type="component" value="Unassembled WGS sequence"/>
</dbReference>
<feature type="domain" description="SsuA/THI5-like" evidence="2">
    <location>
        <begin position="60"/>
        <end position="269"/>
    </location>
</feature>
<accession>A0ABQ4QXL1</accession>
<feature type="chain" id="PRO_5045791781" description="SsuA/THI5-like domain-containing protein" evidence="1">
    <location>
        <begin position="32"/>
        <end position="339"/>
    </location>
</feature>
<dbReference type="InterPro" id="IPR015168">
    <property type="entry name" value="SsuA/THI5"/>
</dbReference>
<dbReference type="Gene3D" id="3.40.190.10">
    <property type="entry name" value="Periplasmic binding protein-like II"/>
    <property type="match status" value="2"/>
</dbReference>
<dbReference type="SUPFAM" id="SSF53850">
    <property type="entry name" value="Periplasmic binding protein-like II"/>
    <property type="match status" value="1"/>
</dbReference>
<sequence length="339" mass="36092">MSDDTVLPRPSRRSVLAGASALALGTPLASALLPAPAQSAPLKVRLGWSGTGICLISVPAAAEKGFFTKHGLDVEIVKFGSNFDGSLEAVASGKIDATVNFILRFLKPLEQGINVRFTGALHGGCIRVISATGSQEVDYKSLKGRSIGVVDMASAGKNFLSVQLYKAGINPANEVDWRVYPVDLLGEAIKKGEIQAAVDADPGIYLVLKNNEGKLHEIGGLSSGVYKDLSCCGIAVRKDFAENNKPASAALTRALLDAADWVKTNPDEAAKIFTAYSPIAEPILGEIIRSHTHEHHFGSGKRLREEVELYTSDLRSVGIIRPRTDPKALAERIVVDVLA</sequence>
<keyword evidence="4" id="KW-1185">Reference proteome</keyword>
<evidence type="ECO:0000256" key="1">
    <source>
        <dbReference type="SAM" id="SignalP"/>
    </source>
</evidence>
<proteinExistence type="predicted"/>
<name>A0ABQ4QXL1_9HYPH</name>
<protein>
    <recommendedName>
        <fullName evidence="2">SsuA/THI5-like domain-containing protein</fullName>
    </recommendedName>
</protein>
<dbReference type="PANTHER" id="PTHR30024:SF21">
    <property type="entry name" value="ABC TRANSPORTER SUBSTRATE-BINDING PROTEIN"/>
    <property type="match status" value="1"/>
</dbReference>
<organism evidence="3 4">
    <name type="scientific">Methylobacterium crusticola</name>
    <dbReference type="NCBI Taxonomy" id="1697972"/>
    <lineage>
        <taxon>Bacteria</taxon>
        <taxon>Pseudomonadati</taxon>
        <taxon>Pseudomonadota</taxon>
        <taxon>Alphaproteobacteria</taxon>
        <taxon>Hyphomicrobiales</taxon>
        <taxon>Methylobacteriaceae</taxon>
        <taxon>Methylobacterium</taxon>
    </lineage>
</organism>
<comment type="caution">
    <text evidence="3">The sequence shown here is derived from an EMBL/GenBank/DDBJ whole genome shotgun (WGS) entry which is preliminary data.</text>
</comment>